<organism evidence="1 2">
    <name type="scientific">Kineococcus radiotolerans (strain ATCC BAA-149 / DSM 14245 / SRS30216)</name>
    <dbReference type="NCBI Taxonomy" id="266940"/>
    <lineage>
        <taxon>Bacteria</taxon>
        <taxon>Bacillati</taxon>
        <taxon>Actinomycetota</taxon>
        <taxon>Actinomycetes</taxon>
        <taxon>Kineosporiales</taxon>
        <taxon>Kineosporiaceae</taxon>
        <taxon>Kineococcus</taxon>
    </lineage>
</organism>
<sequence length="371" mass="39182">MSGVDGTGTEEARFDARLARRDPDLPGLATVLDPDRLGRWARRHGIDVPGLRVDRLRYKPSTTLRAALAPAGDGPWWLLTAYSPDSWRKAGKDVRAAAGTGRTVVDGELRLLLVPAAADRALPPLRASAGTAGATTVAHNPARRAVLHEVPAGRCRKVHADPRTVHRSVRAAQALRRSGIETPALTADGEFAVTSPWVPGRPATAADAPAVAELLPRWREVDPGDLPVLGARELRAALNRAVLGTPGLDPGLTERLHRAASRWRTRAEGAAALDVGGFAHGDLSPDQFVATGTGLVVLDVDRACRAPRGWDAASWNAAVVAAGGAPPFDVPPLLLAAAALLRAPEPFRRRRAGWAGATRRLVDLAERAVAA</sequence>
<reference evidence="2" key="1">
    <citation type="journal article" date="2008" name="PLoS ONE">
        <title>Survival in nuclear waste, extreme resistance, and potential applications gleaned from the genome sequence of Kineococcus radiotolerans SRS30216.</title>
        <authorList>
            <person name="Bagwell C.E."/>
            <person name="Bhat S."/>
            <person name="Hawkins G.M."/>
            <person name="Smith B.W."/>
            <person name="Biswas T."/>
            <person name="Hoover T.R."/>
            <person name="Saunders E."/>
            <person name="Han C.S."/>
            <person name="Tsodikov O.V."/>
            <person name="Shimkets L.J."/>
        </authorList>
    </citation>
    <scope>NUCLEOTIDE SEQUENCE [LARGE SCALE GENOMIC DNA]</scope>
    <source>
        <strain evidence="2">ATCC BAA-149 / DSM 14245 / SRS30216</strain>
    </source>
</reference>
<dbReference type="Proteomes" id="UP000001116">
    <property type="component" value="Chromosome"/>
</dbReference>
<dbReference type="RefSeq" id="WP_012087495.1">
    <property type="nucleotide sequence ID" value="NC_009664.2"/>
</dbReference>
<dbReference type="KEGG" id="kra:Krad_2795"/>
<dbReference type="SUPFAM" id="SSF56112">
    <property type="entry name" value="Protein kinase-like (PK-like)"/>
    <property type="match status" value="1"/>
</dbReference>
<dbReference type="EMBL" id="CP000750">
    <property type="protein sequence ID" value="ABS04265.1"/>
    <property type="molecule type" value="Genomic_DNA"/>
</dbReference>
<dbReference type="STRING" id="266940.Krad_2795"/>
<name>A6WBS6_KINRD</name>
<evidence type="ECO:0000313" key="2">
    <source>
        <dbReference type="Proteomes" id="UP000001116"/>
    </source>
</evidence>
<proteinExistence type="predicted"/>
<dbReference type="OrthoDB" id="581471at2"/>
<gene>
    <name evidence="1" type="ordered locus">Krad_2795</name>
</gene>
<dbReference type="InterPro" id="IPR011009">
    <property type="entry name" value="Kinase-like_dom_sf"/>
</dbReference>
<evidence type="ECO:0000313" key="1">
    <source>
        <dbReference type="EMBL" id="ABS04265.1"/>
    </source>
</evidence>
<dbReference type="AlphaFoldDB" id="A6WBS6"/>
<dbReference type="HOGENOM" id="CLU_745518_0_0_11"/>
<keyword evidence="2" id="KW-1185">Reference proteome</keyword>
<accession>A6WBS6</accession>
<evidence type="ECO:0008006" key="3">
    <source>
        <dbReference type="Google" id="ProtNLM"/>
    </source>
</evidence>
<protein>
    <recommendedName>
        <fullName evidence="3">Aminoglycoside phosphotransferase domain-containing protein</fullName>
    </recommendedName>
</protein>